<keyword evidence="4" id="KW-1185">Reference proteome</keyword>
<evidence type="ECO:0000256" key="2">
    <source>
        <dbReference type="SAM" id="MobiDB-lite"/>
    </source>
</evidence>
<sequence length="645" mass="72465">MASESTSSQQSSHLSPSSKVNFKCEEGIIAYNNAVALLKHPNVLYHPMLRFLSNCCISTALTRQPSATYVEYLKEFWYTKETIAYSLIWGMEIDIGGIIFPDLIHKLQNRKKNMEENICYTRYLSLISEELLGENYINDDLTFVKPYTISAASFQTPLASEVSLTSHMLKVAKLFQEPEQSLILSYEKVNADDGADKVILPKKQVAETQHAEEPVATADATKSLGASESAAEQVQDQNVQEEVNESGLESIEDVTFDQIMDEIDQKTNGDPSLHYKFTFSTNKFMQVQDQNVQEEVKESGLESIEDVTFDQIMHEIDQKNKDAKNAKNDEEGDASDSGLWSMPDDDLASLTGFETPDSADDDSKEGTGETFYASADMPAQSDPLGPLHEELRILNTKIDKLESNITKKVTDDVQSSMPSITTSSIFSPTPPRESTPPRDESKGKGIATEEPLKDLMPYIKKGGSVLKMPKLKSFITSDGQLTPKDTIAQVKEMKRLADLKAKKEKLEESLKRIMNPRADELPIMKISYRVNSYKEATIRITRANDPLNVTMHERFRLKTLGFSEWLKVHSLASKTKSILPPPELSTFNEVFMTKDIVVDGMHRRKGLVIREPESGIFFYNGNFDLVFSKRRKVPPGHHCSVDHTP</sequence>
<evidence type="ECO:0000256" key="1">
    <source>
        <dbReference type="SAM" id="Coils"/>
    </source>
</evidence>
<organism evidence="3 4">
    <name type="scientific">Tanacetum coccineum</name>
    <dbReference type="NCBI Taxonomy" id="301880"/>
    <lineage>
        <taxon>Eukaryota</taxon>
        <taxon>Viridiplantae</taxon>
        <taxon>Streptophyta</taxon>
        <taxon>Embryophyta</taxon>
        <taxon>Tracheophyta</taxon>
        <taxon>Spermatophyta</taxon>
        <taxon>Magnoliopsida</taxon>
        <taxon>eudicotyledons</taxon>
        <taxon>Gunneridae</taxon>
        <taxon>Pentapetalae</taxon>
        <taxon>asterids</taxon>
        <taxon>campanulids</taxon>
        <taxon>Asterales</taxon>
        <taxon>Asteraceae</taxon>
        <taxon>Asteroideae</taxon>
        <taxon>Anthemideae</taxon>
        <taxon>Anthemidinae</taxon>
        <taxon>Tanacetum</taxon>
    </lineage>
</organism>
<proteinExistence type="predicted"/>
<dbReference type="EMBL" id="BQNB010014476">
    <property type="protein sequence ID" value="GJT28629.1"/>
    <property type="molecule type" value="Genomic_DNA"/>
</dbReference>
<protein>
    <submittedName>
        <fullName evidence="3">Uncharacterized protein</fullName>
    </submittedName>
</protein>
<feature type="region of interest" description="Disordered" evidence="2">
    <location>
        <begin position="319"/>
        <end position="369"/>
    </location>
</feature>
<feature type="compositionally biased region" description="Basic and acidic residues" evidence="2">
    <location>
        <begin position="319"/>
        <end position="329"/>
    </location>
</feature>
<reference evidence="3" key="2">
    <citation type="submission" date="2022-01" db="EMBL/GenBank/DDBJ databases">
        <authorList>
            <person name="Yamashiro T."/>
            <person name="Shiraishi A."/>
            <person name="Satake H."/>
            <person name="Nakayama K."/>
        </authorList>
    </citation>
    <scope>NUCLEOTIDE SEQUENCE</scope>
</reference>
<feature type="region of interest" description="Disordered" evidence="2">
    <location>
        <begin position="409"/>
        <end position="446"/>
    </location>
</feature>
<comment type="caution">
    <text evidence="3">The sequence shown here is derived from an EMBL/GenBank/DDBJ whole genome shotgun (WGS) entry which is preliminary data.</text>
</comment>
<gene>
    <name evidence="3" type="ORF">Tco_0908904</name>
</gene>
<evidence type="ECO:0000313" key="4">
    <source>
        <dbReference type="Proteomes" id="UP001151760"/>
    </source>
</evidence>
<name>A0ABQ5CV03_9ASTR</name>
<feature type="coiled-coil region" evidence="1">
    <location>
        <begin position="489"/>
        <end position="516"/>
    </location>
</feature>
<reference evidence="3" key="1">
    <citation type="journal article" date="2022" name="Int. J. Mol. Sci.">
        <title>Draft Genome of Tanacetum Coccineum: Genomic Comparison of Closely Related Tanacetum-Family Plants.</title>
        <authorList>
            <person name="Yamashiro T."/>
            <person name="Shiraishi A."/>
            <person name="Nakayama K."/>
            <person name="Satake H."/>
        </authorList>
    </citation>
    <scope>NUCLEOTIDE SEQUENCE</scope>
</reference>
<dbReference type="Proteomes" id="UP001151760">
    <property type="component" value="Unassembled WGS sequence"/>
</dbReference>
<feature type="region of interest" description="Disordered" evidence="2">
    <location>
        <begin position="206"/>
        <end position="236"/>
    </location>
</feature>
<accession>A0ABQ5CV03</accession>
<feature type="compositionally biased region" description="Low complexity" evidence="2">
    <location>
        <begin position="415"/>
        <end position="427"/>
    </location>
</feature>
<keyword evidence="1" id="KW-0175">Coiled coil</keyword>
<evidence type="ECO:0000313" key="3">
    <source>
        <dbReference type="EMBL" id="GJT28629.1"/>
    </source>
</evidence>